<proteinExistence type="predicted"/>
<reference evidence="1" key="1">
    <citation type="submission" date="2014-11" db="EMBL/GenBank/DDBJ databases">
        <authorList>
            <person name="Amaro Gonzalez C."/>
        </authorList>
    </citation>
    <scope>NUCLEOTIDE SEQUENCE</scope>
</reference>
<evidence type="ECO:0000313" key="1">
    <source>
        <dbReference type="EMBL" id="JAH59033.1"/>
    </source>
</evidence>
<accession>A0A0E9U223</accession>
<dbReference type="EMBL" id="GBXM01049544">
    <property type="protein sequence ID" value="JAH59033.1"/>
    <property type="molecule type" value="Transcribed_RNA"/>
</dbReference>
<sequence>MATSVSGLYLMCSEFKIVVQ</sequence>
<dbReference type="AlphaFoldDB" id="A0A0E9U223"/>
<protein>
    <submittedName>
        <fullName evidence="1">Uncharacterized protein</fullName>
    </submittedName>
</protein>
<reference evidence="1" key="2">
    <citation type="journal article" date="2015" name="Fish Shellfish Immunol.">
        <title>Early steps in the European eel (Anguilla anguilla)-Vibrio vulnificus interaction in the gills: Role of the RtxA13 toxin.</title>
        <authorList>
            <person name="Callol A."/>
            <person name="Pajuelo D."/>
            <person name="Ebbesson L."/>
            <person name="Teles M."/>
            <person name="MacKenzie S."/>
            <person name="Amaro C."/>
        </authorList>
    </citation>
    <scope>NUCLEOTIDE SEQUENCE</scope>
</reference>
<name>A0A0E9U223_ANGAN</name>
<organism evidence="1">
    <name type="scientific">Anguilla anguilla</name>
    <name type="common">European freshwater eel</name>
    <name type="synonym">Muraena anguilla</name>
    <dbReference type="NCBI Taxonomy" id="7936"/>
    <lineage>
        <taxon>Eukaryota</taxon>
        <taxon>Metazoa</taxon>
        <taxon>Chordata</taxon>
        <taxon>Craniata</taxon>
        <taxon>Vertebrata</taxon>
        <taxon>Euteleostomi</taxon>
        <taxon>Actinopterygii</taxon>
        <taxon>Neopterygii</taxon>
        <taxon>Teleostei</taxon>
        <taxon>Anguilliformes</taxon>
        <taxon>Anguillidae</taxon>
        <taxon>Anguilla</taxon>
    </lineage>
</organism>